<dbReference type="GO" id="GO:0003779">
    <property type="term" value="F:actin binding"/>
    <property type="evidence" value="ECO:0007669"/>
    <property type="project" value="TreeGrafter"/>
</dbReference>
<dbReference type="EMBL" id="LNIX01000012">
    <property type="protein sequence ID" value="OXA47935.1"/>
    <property type="molecule type" value="Genomic_DNA"/>
</dbReference>
<evidence type="ECO:0000259" key="2">
    <source>
        <dbReference type="Pfam" id="PF18016"/>
    </source>
</evidence>
<keyword evidence="3" id="KW-0675">Receptor</keyword>
<dbReference type="SUPFAM" id="SSF47769">
    <property type="entry name" value="SAM/Pointed domain"/>
    <property type="match status" value="1"/>
</dbReference>
<dbReference type="InterPro" id="IPR013761">
    <property type="entry name" value="SAM/pointed_sf"/>
</dbReference>
<dbReference type="Gene3D" id="1.10.150.50">
    <property type="entry name" value="Transcription Factor, Ets-1"/>
    <property type="match status" value="1"/>
</dbReference>
<dbReference type="Pfam" id="PF18016">
    <property type="entry name" value="SAM_3"/>
    <property type="match status" value="1"/>
</dbReference>
<evidence type="ECO:0000313" key="4">
    <source>
        <dbReference type="Proteomes" id="UP000198287"/>
    </source>
</evidence>
<feature type="region of interest" description="Disordered" evidence="1">
    <location>
        <begin position="258"/>
        <end position="300"/>
    </location>
</feature>
<feature type="compositionally biased region" description="Polar residues" evidence="1">
    <location>
        <begin position="125"/>
        <end position="136"/>
    </location>
</feature>
<dbReference type="STRING" id="158441.A0A226DQY2"/>
<reference evidence="3 4" key="1">
    <citation type="submission" date="2015-12" db="EMBL/GenBank/DDBJ databases">
        <title>The genome of Folsomia candida.</title>
        <authorList>
            <person name="Faddeeva A."/>
            <person name="Derks M.F."/>
            <person name="Anvar Y."/>
            <person name="Smit S."/>
            <person name="Van Straalen N."/>
            <person name="Roelofs D."/>
        </authorList>
    </citation>
    <scope>NUCLEOTIDE SEQUENCE [LARGE SCALE GENOMIC DNA]</scope>
    <source>
        <strain evidence="3 4">VU population</strain>
        <tissue evidence="3">Whole body</tissue>
    </source>
</reference>
<sequence length="300" mass="33924">MLYFRLFLIKYSVNWEHWKGYVAPYQPFFMEGWSPTIPDPSSSFAIGVAVAEAATRRRQAQQETVYLHQQQQQIRNTAAAAAAAALREYPQPDYPDNGRHFNGSDDDFHYRTKVPPPPPAPPSGQRLTPQPMSPNTKKPRDDMMQQELRTVLTLFREKREKIEIHKTPEVYINQHSSVEEVQEWLKVKGFSDPIRKQLSNMNGTELFNLKKEQLEAYGGKAEGRRLGSQITISRSTTGFKTARSSELRTILAKALAKVESGTSPSPDPIYTALNKQVGRNNNSSSNSNPSSPMPRPMMGM</sequence>
<keyword evidence="3" id="KW-0418">Kinase</keyword>
<feature type="region of interest" description="Disordered" evidence="1">
    <location>
        <begin position="90"/>
        <end position="144"/>
    </location>
</feature>
<organism evidence="3 4">
    <name type="scientific">Folsomia candida</name>
    <name type="common">Springtail</name>
    <dbReference type="NCBI Taxonomy" id="158441"/>
    <lineage>
        <taxon>Eukaryota</taxon>
        <taxon>Metazoa</taxon>
        <taxon>Ecdysozoa</taxon>
        <taxon>Arthropoda</taxon>
        <taxon>Hexapoda</taxon>
        <taxon>Collembola</taxon>
        <taxon>Entomobryomorpha</taxon>
        <taxon>Isotomoidea</taxon>
        <taxon>Isotomidae</taxon>
        <taxon>Proisotominae</taxon>
        <taxon>Folsomia</taxon>
    </lineage>
</organism>
<feature type="compositionally biased region" description="Basic and acidic residues" evidence="1">
    <location>
        <begin position="96"/>
        <end position="110"/>
    </location>
</feature>
<gene>
    <name evidence="3" type="ORF">Fcan01_17216</name>
</gene>
<feature type="compositionally biased region" description="Low complexity" evidence="1">
    <location>
        <begin position="278"/>
        <end position="290"/>
    </location>
</feature>
<evidence type="ECO:0000256" key="1">
    <source>
        <dbReference type="SAM" id="MobiDB-lite"/>
    </source>
</evidence>
<feature type="compositionally biased region" description="Pro residues" evidence="1">
    <location>
        <begin position="291"/>
        <end position="300"/>
    </location>
</feature>
<dbReference type="AlphaFoldDB" id="A0A226DQY2"/>
<dbReference type="GO" id="GO:0007266">
    <property type="term" value="P:Rho protein signal transduction"/>
    <property type="evidence" value="ECO:0007669"/>
    <property type="project" value="TreeGrafter"/>
</dbReference>
<proteinExistence type="predicted"/>
<keyword evidence="4" id="KW-1185">Reference proteome</keyword>
<comment type="caution">
    <text evidence="3">The sequence shown here is derived from an EMBL/GenBank/DDBJ whole genome shotgun (WGS) entry which is preliminary data.</text>
</comment>
<protein>
    <submittedName>
        <fullName evidence="3">Epidermal growth factor receptor kinase substrate 8</fullName>
    </submittedName>
</protein>
<feature type="domain" description="SAM" evidence="2">
    <location>
        <begin position="167"/>
        <end position="231"/>
    </location>
</feature>
<accession>A0A226DQY2</accession>
<dbReference type="PANTHER" id="PTHR12287:SF23">
    <property type="entry name" value="AROUSER, ISOFORM A-RELATED"/>
    <property type="match status" value="1"/>
</dbReference>
<dbReference type="PANTHER" id="PTHR12287">
    <property type="entry name" value="EPIDERMAL GROWTH FACTOR RECEPTOR KINASE SUBSTRATE EPS8-RELATED PROTEIN"/>
    <property type="match status" value="1"/>
</dbReference>
<dbReference type="GO" id="GO:0016301">
    <property type="term" value="F:kinase activity"/>
    <property type="evidence" value="ECO:0007669"/>
    <property type="project" value="UniProtKB-KW"/>
</dbReference>
<keyword evidence="3" id="KW-0808">Transferase</keyword>
<dbReference type="GO" id="GO:0005886">
    <property type="term" value="C:plasma membrane"/>
    <property type="evidence" value="ECO:0007669"/>
    <property type="project" value="TreeGrafter"/>
</dbReference>
<name>A0A226DQY2_FOLCA</name>
<dbReference type="GO" id="GO:0035023">
    <property type="term" value="P:regulation of Rho protein signal transduction"/>
    <property type="evidence" value="ECO:0007669"/>
    <property type="project" value="TreeGrafter"/>
</dbReference>
<dbReference type="InterPro" id="IPR039801">
    <property type="entry name" value="EPS8-like"/>
</dbReference>
<dbReference type="Proteomes" id="UP000198287">
    <property type="component" value="Unassembled WGS sequence"/>
</dbReference>
<dbReference type="OrthoDB" id="4680325at2759"/>
<evidence type="ECO:0000313" key="3">
    <source>
        <dbReference type="EMBL" id="OXA47935.1"/>
    </source>
</evidence>
<dbReference type="InterPro" id="IPR041418">
    <property type="entry name" value="SAM_3"/>
</dbReference>